<dbReference type="EMBL" id="KN833073">
    <property type="protein sequence ID" value="KIM73818.1"/>
    <property type="molecule type" value="Genomic_DNA"/>
</dbReference>
<evidence type="ECO:0000256" key="1">
    <source>
        <dbReference type="SAM" id="MobiDB-lite"/>
    </source>
</evidence>
<dbReference type="Proteomes" id="UP000054166">
    <property type="component" value="Unassembled WGS sequence"/>
</dbReference>
<name>A0A0C3AIZ3_PILCF</name>
<reference evidence="2 3" key="1">
    <citation type="submission" date="2014-04" db="EMBL/GenBank/DDBJ databases">
        <authorList>
            <consortium name="DOE Joint Genome Institute"/>
            <person name="Kuo A."/>
            <person name="Tarkka M."/>
            <person name="Buscot F."/>
            <person name="Kohler A."/>
            <person name="Nagy L.G."/>
            <person name="Floudas D."/>
            <person name="Copeland A."/>
            <person name="Barry K.W."/>
            <person name="Cichocki N."/>
            <person name="Veneault-Fourrey C."/>
            <person name="LaButti K."/>
            <person name="Lindquist E.A."/>
            <person name="Lipzen A."/>
            <person name="Lundell T."/>
            <person name="Morin E."/>
            <person name="Murat C."/>
            <person name="Sun H."/>
            <person name="Tunlid A."/>
            <person name="Henrissat B."/>
            <person name="Grigoriev I.V."/>
            <person name="Hibbett D.S."/>
            <person name="Martin F."/>
            <person name="Nordberg H.P."/>
            <person name="Cantor M.N."/>
            <person name="Hua S.X."/>
        </authorList>
    </citation>
    <scope>NUCLEOTIDE SEQUENCE [LARGE SCALE GENOMIC DNA]</scope>
    <source>
        <strain evidence="2 3">F 1598</strain>
    </source>
</reference>
<protein>
    <submittedName>
        <fullName evidence="2">Uncharacterized protein</fullName>
    </submittedName>
</protein>
<feature type="region of interest" description="Disordered" evidence="1">
    <location>
        <begin position="1"/>
        <end position="30"/>
    </location>
</feature>
<dbReference type="HOGENOM" id="CLU_1778198_0_0_1"/>
<feature type="compositionally biased region" description="Polar residues" evidence="1">
    <location>
        <begin position="7"/>
        <end position="30"/>
    </location>
</feature>
<evidence type="ECO:0000313" key="2">
    <source>
        <dbReference type="EMBL" id="KIM73818.1"/>
    </source>
</evidence>
<reference evidence="3" key="2">
    <citation type="submission" date="2015-01" db="EMBL/GenBank/DDBJ databases">
        <title>Evolutionary Origins and Diversification of the Mycorrhizal Mutualists.</title>
        <authorList>
            <consortium name="DOE Joint Genome Institute"/>
            <consortium name="Mycorrhizal Genomics Consortium"/>
            <person name="Kohler A."/>
            <person name="Kuo A."/>
            <person name="Nagy L.G."/>
            <person name="Floudas D."/>
            <person name="Copeland A."/>
            <person name="Barry K.W."/>
            <person name="Cichocki N."/>
            <person name="Veneault-Fourrey C."/>
            <person name="LaButti K."/>
            <person name="Lindquist E.A."/>
            <person name="Lipzen A."/>
            <person name="Lundell T."/>
            <person name="Morin E."/>
            <person name="Murat C."/>
            <person name="Riley R."/>
            <person name="Ohm R."/>
            <person name="Sun H."/>
            <person name="Tunlid A."/>
            <person name="Henrissat B."/>
            <person name="Grigoriev I.V."/>
            <person name="Hibbett D.S."/>
            <person name="Martin F."/>
        </authorList>
    </citation>
    <scope>NUCLEOTIDE SEQUENCE [LARGE SCALE GENOMIC DNA]</scope>
    <source>
        <strain evidence="3">F 1598</strain>
    </source>
</reference>
<proteinExistence type="predicted"/>
<sequence length="146" mass="16553">MPPPLPTQTDPNQNQKPNQHQANKSAKLRLTSSSPVYAPVKRTLLVFPKEAFRWDVVSECSWNVYGDGPVRRISIQIYHRQANKTAKVATHVFISCLHPSRTLPPCLPERGLLVGCGQRVFPEQGPDGSRSKSTHRCERLMDIHRY</sequence>
<gene>
    <name evidence="2" type="ORF">PILCRDRAFT_828789</name>
</gene>
<evidence type="ECO:0000313" key="3">
    <source>
        <dbReference type="Proteomes" id="UP000054166"/>
    </source>
</evidence>
<organism evidence="2 3">
    <name type="scientific">Piloderma croceum (strain F 1598)</name>
    <dbReference type="NCBI Taxonomy" id="765440"/>
    <lineage>
        <taxon>Eukaryota</taxon>
        <taxon>Fungi</taxon>
        <taxon>Dikarya</taxon>
        <taxon>Basidiomycota</taxon>
        <taxon>Agaricomycotina</taxon>
        <taxon>Agaricomycetes</taxon>
        <taxon>Agaricomycetidae</taxon>
        <taxon>Atheliales</taxon>
        <taxon>Atheliaceae</taxon>
        <taxon>Piloderma</taxon>
    </lineage>
</organism>
<dbReference type="InParanoid" id="A0A0C3AIZ3"/>
<dbReference type="AlphaFoldDB" id="A0A0C3AIZ3"/>
<keyword evidence="3" id="KW-1185">Reference proteome</keyword>
<accession>A0A0C3AIZ3</accession>